<gene>
    <name evidence="12" type="primary">vpl1</name>
    <name evidence="12" type="ORF">LCER1_G009374</name>
</gene>
<feature type="disulfide bond" evidence="9">
    <location>
        <begin position="80"/>
        <end position="161"/>
    </location>
</feature>
<proteinExistence type="inferred from homology"/>
<dbReference type="Pfam" id="PF00141">
    <property type="entry name" value="peroxidase"/>
    <property type="match status" value="1"/>
</dbReference>
<protein>
    <recommendedName>
        <fullName evidence="10">Peroxidase</fullName>
        <ecNumber evidence="10">1.11.1.-</ecNumber>
    </recommendedName>
</protein>
<feature type="binding site" evidence="7">
    <location>
        <position position="217"/>
    </location>
    <ligand>
        <name>Ca(2+)</name>
        <dbReference type="ChEBI" id="CHEBI:29108"/>
        <label>2</label>
    </ligand>
</feature>
<evidence type="ECO:0000313" key="13">
    <source>
        <dbReference type="Proteomes" id="UP000481288"/>
    </source>
</evidence>
<evidence type="ECO:0000256" key="2">
    <source>
        <dbReference type="ARBA" id="ARBA00022559"/>
    </source>
</evidence>
<dbReference type="PROSITE" id="PS50873">
    <property type="entry name" value="PEROXIDASE_4"/>
    <property type="match status" value="1"/>
</dbReference>
<comment type="cofactor">
    <cofactor evidence="7 10">
        <name>Ca(2+)</name>
        <dbReference type="ChEBI" id="CHEBI:29108"/>
    </cofactor>
    <text evidence="7 10">Binds 2 calcium ions per subunit.</text>
</comment>
<dbReference type="FunFam" id="1.10.520.10:FF:000021">
    <property type="entry name" value="Peroxidase"/>
    <property type="match status" value="1"/>
</dbReference>
<dbReference type="InterPro" id="IPR010255">
    <property type="entry name" value="Haem_peroxidase_sf"/>
</dbReference>
<evidence type="ECO:0000256" key="6">
    <source>
        <dbReference type="PIRSR" id="PIRSR601621-1"/>
    </source>
</evidence>
<dbReference type="PRINTS" id="PR00458">
    <property type="entry name" value="PEROXIDASE"/>
</dbReference>
<dbReference type="InterPro" id="IPR002016">
    <property type="entry name" value="Haem_peroxidase"/>
</dbReference>
<keyword evidence="7 10" id="KW-0106">Calcium</keyword>
<keyword evidence="4 10" id="KW-0560">Oxidoreductase</keyword>
<evidence type="ECO:0000256" key="10">
    <source>
        <dbReference type="RuleBase" id="RU363051"/>
    </source>
</evidence>
<feature type="binding site" evidence="7">
    <location>
        <position position="109"/>
    </location>
    <ligand>
        <name>Ca(2+)</name>
        <dbReference type="ChEBI" id="CHEBI:29108"/>
        <label>1</label>
    </ligand>
</feature>
<feature type="binding site" evidence="7">
    <location>
        <position position="236"/>
    </location>
    <ligand>
        <name>Ca(2+)</name>
        <dbReference type="ChEBI" id="CHEBI:29108"/>
        <label>2</label>
    </ligand>
</feature>
<feature type="domain" description="Plant heme peroxidase family profile" evidence="11">
    <location>
        <begin position="84"/>
        <end position="221"/>
    </location>
</feature>
<dbReference type="Proteomes" id="UP000481288">
    <property type="component" value="Unassembled WGS sequence"/>
</dbReference>
<keyword evidence="7 10" id="KW-0479">Metal-binding</keyword>
<keyword evidence="7" id="KW-0408">Iron</keyword>
<evidence type="ECO:0000256" key="8">
    <source>
        <dbReference type="PIRSR" id="PIRSR601621-3"/>
    </source>
</evidence>
<dbReference type="GO" id="GO:0042744">
    <property type="term" value="P:hydrogen peroxide catabolic process"/>
    <property type="evidence" value="ECO:0007669"/>
    <property type="project" value="TreeGrafter"/>
</dbReference>
<feature type="binding site" evidence="7">
    <location>
        <position position="241"/>
    </location>
    <ligand>
        <name>Ca(2+)</name>
        <dbReference type="ChEBI" id="CHEBI:29108"/>
        <label>2</label>
    </ligand>
</feature>
<feature type="chain" id="PRO_5029035701" description="Peroxidase" evidence="10">
    <location>
        <begin position="19"/>
        <end position="334"/>
    </location>
</feature>
<dbReference type="PANTHER" id="PTHR31356">
    <property type="entry name" value="THYLAKOID LUMENAL 29 KDA PROTEIN, CHLOROPLASTIC-RELATED"/>
    <property type="match status" value="1"/>
</dbReference>
<name>A0A7D8UIL6_9HELO</name>
<dbReference type="OrthoDB" id="2113341at2759"/>
<comment type="similarity">
    <text evidence="1 10">Belongs to the peroxidase family. Ligninase subfamily.</text>
</comment>
<keyword evidence="9" id="KW-1015">Disulfide bond</keyword>
<dbReference type="PRINTS" id="PR00462">
    <property type="entry name" value="LIGNINASE"/>
</dbReference>
<organism evidence="12 13">
    <name type="scientific">Lachnellula cervina</name>
    <dbReference type="NCBI Taxonomy" id="1316786"/>
    <lineage>
        <taxon>Eukaryota</taxon>
        <taxon>Fungi</taxon>
        <taxon>Dikarya</taxon>
        <taxon>Ascomycota</taxon>
        <taxon>Pezizomycotina</taxon>
        <taxon>Leotiomycetes</taxon>
        <taxon>Helotiales</taxon>
        <taxon>Lachnaceae</taxon>
        <taxon>Lachnellula</taxon>
    </lineage>
</organism>
<dbReference type="InterPro" id="IPR044831">
    <property type="entry name" value="Ccp1-like"/>
</dbReference>
<comment type="cofactor">
    <cofactor evidence="7">
        <name>heme b</name>
        <dbReference type="ChEBI" id="CHEBI:60344"/>
    </cofactor>
    <text evidence="7">Binds 1 heme b (iron(II)-protoporphyrin IX) group per subunit.</text>
</comment>
<feature type="site" description="Transition state stabilizer" evidence="8">
    <location>
        <position position="89"/>
    </location>
</feature>
<dbReference type="AlphaFoldDB" id="A0A7D8UIL6"/>
<keyword evidence="5" id="KW-0325">Glycoprotein</keyword>
<dbReference type="GO" id="GO:0000302">
    <property type="term" value="P:response to reactive oxygen species"/>
    <property type="evidence" value="ECO:0007669"/>
    <property type="project" value="TreeGrafter"/>
</dbReference>
<dbReference type="InterPro" id="IPR001621">
    <property type="entry name" value="Ligninase"/>
</dbReference>
<feature type="binding site" evidence="7">
    <location>
        <position position="107"/>
    </location>
    <ligand>
        <name>Ca(2+)</name>
        <dbReference type="ChEBI" id="CHEBI:29108"/>
        <label>1</label>
    </ligand>
</feature>
<evidence type="ECO:0000256" key="4">
    <source>
        <dbReference type="ARBA" id="ARBA00023002"/>
    </source>
</evidence>
<feature type="binding site" evidence="7">
    <location>
        <position position="234"/>
    </location>
    <ligand>
        <name>Ca(2+)</name>
        <dbReference type="ChEBI" id="CHEBI:29108"/>
        <label>2</label>
    </ligand>
</feature>
<dbReference type="GO" id="GO:0004601">
    <property type="term" value="F:peroxidase activity"/>
    <property type="evidence" value="ECO:0007669"/>
    <property type="project" value="UniProtKB-KW"/>
</dbReference>
<dbReference type="GO" id="GO:0034599">
    <property type="term" value="P:cellular response to oxidative stress"/>
    <property type="evidence" value="ECO:0007669"/>
    <property type="project" value="InterPro"/>
</dbReference>
<sequence>MRLTSLIATGVAVTAVNCLSLTEARNAAFDYVSSSIEVLKRAVPELPKREVVPRKNNCPAIWTSIVSDLSAMFLGSDGQCNDNARAAIRECFHDCGTWDKTQGSTGGCDGSLILASEVFNRPENGGLQNISIKLTALSQKYPSVSIADLIVVASSVAIVTCPGGPRVQTYVGRKDSSTPAPNGLLPNAHADASTLSVLFANKGFDAVDLTALIGAHSTSKAFTQPDIPFGGAQDSTPGLWDIDYYAQTLSTVANVFSFQADRNLAADATVGKEFKGFVGNKGKWNEKFADAMARMQLLGVPGGSKSLLDCTDIIPKGTNNKREMRAAPINDRIR</sequence>
<feature type="signal peptide" evidence="10">
    <location>
        <begin position="1"/>
        <end position="18"/>
    </location>
</feature>
<dbReference type="GO" id="GO:0020037">
    <property type="term" value="F:heme binding"/>
    <property type="evidence" value="ECO:0007669"/>
    <property type="project" value="UniProtKB-UniRule"/>
</dbReference>
<feature type="binding site" evidence="7">
    <location>
        <position position="94"/>
    </location>
    <ligand>
        <name>Ca(2+)</name>
        <dbReference type="ChEBI" id="CHEBI:29108"/>
        <label>1</label>
    </ligand>
</feature>
<keyword evidence="3 7" id="KW-0349">Heme</keyword>
<evidence type="ECO:0000256" key="7">
    <source>
        <dbReference type="PIRSR" id="PIRSR601621-2"/>
    </source>
</evidence>
<reference evidence="12 13" key="1">
    <citation type="submission" date="2018-05" db="EMBL/GenBank/DDBJ databases">
        <title>Whole genome sequencing for identification of molecular markers to develop diagnostic detection tools for the regulated plant pathogen Lachnellula willkommii.</title>
        <authorList>
            <person name="Giroux E."/>
            <person name="Bilodeau G."/>
        </authorList>
    </citation>
    <scope>NUCLEOTIDE SEQUENCE [LARGE SCALE GENOMIC DNA]</scope>
    <source>
        <strain evidence="12 13">CBS 625.97</strain>
    </source>
</reference>
<dbReference type="SUPFAM" id="SSF48113">
    <property type="entry name" value="Heme-dependent peroxidases"/>
    <property type="match status" value="1"/>
</dbReference>
<comment type="caution">
    <text evidence="12">The sequence shown here is derived from an EMBL/GenBank/DDBJ whole genome shotgun (WGS) entry which is preliminary data.</text>
</comment>
<dbReference type="PANTHER" id="PTHR31356:SF66">
    <property type="entry name" value="CATALASE-PEROXIDASE"/>
    <property type="match status" value="1"/>
</dbReference>
<evidence type="ECO:0000256" key="5">
    <source>
        <dbReference type="ARBA" id="ARBA00023180"/>
    </source>
</evidence>
<feature type="binding site" evidence="7">
    <location>
        <position position="111"/>
    </location>
    <ligand>
        <name>Ca(2+)</name>
        <dbReference type="ChEBI" id="CHEBI:29108"/>
        <label>1</label>
    </ligand>
</feature>
<dbReference type="EC" id="1.11.1.-" evidence="10"/>
<feature type="binding site" description="axial binding residue" evidence="7">
    <location>
        <position position="216"/>
    </location>
    <ligand>
        <name>heme b</name>
        <dbReference type="ChEBI" id="CHEBI:60344"/>
    </ligand>
    <ligandPart>
        <name>Fe</name>
        <dbReference type="ChEBI" id="CHEBI:18248"/>
    </ligandPart>
</feature>
<accession>A0A7D8UIL6</accession>
<dbReference type="EMBL" id="QGMG01002140">
    <property type="protein sequence ID" value="TVY39770.1"/>
    <property type="molecule type" value="Genomic_DNA"/>
</dbReference>
<dbReference type="GO" id="GO:0046872">
    <property type="term" value="F:metal ion binding"/>
    <property type="evidence" value="ECO:0007669"/>
    <property type="project" value="UniProtKB-UniRule"/>
</dbReference>
<evidence type="ECO:0000256" key="1">
    <source>
        <dbReference type="ARBA" id="ARBA00006089"/>
    </source>
</evidence>
<evidence type="ECO:0000313" key="12">
    <source>
        <dbReference type="EMBL" id="TVY39770.1"/>
    </source>
</evidence>
<evidence type="ECO:0000256" key="9">
    <source>
        <dbReference type="PIRSR" id="PIRSR601621-4"/>
    </source>
</evidence>
<dbReference type="Gene3D" id="1.10.420.10">
    <property type="entry name" value="Peroxidase, domain 2"/>
    <property type="match status" value="1"/>
</dbReference>
<keyword evidence="13" id="KW-1185">Reference proteome</keyword>
<evidence type="ECO:0000256" key="3">
    <source>
        <dbReference type="ARBA" id="ARBA00022617"/>
    </source>
</evidence>
<evidence type="ECO:0000259" key="11">
    <source>
        <dbReference type="PROSITE" id="PS50873"/>
    </source>
</evidence>
<feature type="active site" description="Proton acceptor" evidence="6">
    <location>
        <position position="93"/>
    </location>
</feature>
<dbReference type="Gene3D" id="1.10.520.10">
    <property type="match status" value="1"/>
</dbReference>
<keyword evidence="10" id="KW-0732">Signal</keyword>
<keyword evidence="2 10" id="KW-0575">Peroxidase</keyword>